<dbReference type="Proteomes" id="UP000258707">
    <property type="component" value="Chromosome"/>
</dbReference>
<sequence length="58" mass="6263">MSTGTSTRGQSIQWLEASRVQVVGTTTAFEREATDNSGGKRPPHWKESAGWVMGVAAR</sequence>
<name>A0A346PG77_9EURY</name>
<dbReference type="AlphaFoldDB" id="A0A346PG77"/>
<gene>
    <name evidence="1" type="ORF">AArc1_2206</name>
</gene>
<proteinExistence type="predicted"/>
<evidence type="ECO:0000313" key="2">
    <source>
        <dbReference type="Proteomes" id="UP000258707"/>
    </source>
</evidence>
<dbReference type="KEGG" id="nan:AArc1_2206"/>
<accession>A0A346PG77</accession>
<organism evidence="1 2">
    <name type="scientific">Natrarchaeobaculum sulfurireducens</name>
    <dbReference type="NCBI Taxonomy" id="2044521"/>
    <lineage>
        <taxon>Archaea</taxon>
        <taxon>Methanobacteriati</taxon>
        <taxon>Methanobacteriota</taxon>
        <taxon>Stenosarchaea group</taxon>
        <taxon>Halobacteria</taxon>
        <taxon>Halobacteriales</taxon>
        <taxon>Natrialbaceae</taxon>
        <taxon>Natrarchaeobaculum</taxon>
    </lineage>
</organism>
<protein>
    <submittedName>
        <fullName evidence="1">Uncharacterized protein</fullName>
    </submittedName>
</protein>
<evidence type="ECO:0000313" key="1">
    <source>
        <dbReference type="EMBL" id="AXR78522.1"/>
    </source>
</evidence>
<dbReference type="EMBL" id="CP024047">
    <property type="protein sequence ID" value="AXR78522.1"/>
    <property type="molecule type" value="Genomic_DNA"/>
</dbReference>
<reference evidence="2" key="1">
    <citation type="submission" date="2017-10" db="EMBL/GenBank/DDBJ databases">
        <title>Phenotypic and genomic properties of facultatively anaerobic sulfur-reducing natronoarchaea from hypersaline soda lakes.</title>
        <authorList>
            <person name="Sorokin D.Y."/>
            <person name="Kublanov I.V."/>
            <person name="Roman P."/>
            <person name="Sinninghe Damste J.S."/>
            <person name="Golyshin P.N."/>
            <person name="Rojo D."/>
            <person name="Ciordia S."/>
            <person name="Mena Md.C."/>
            <person name="Ferrer M."/>
            <person name="Messina E."/>
            <person name="Smedile F."/>
            <person name="La Spada G."/>
            <person name="La Cono V."/>
            <person name="Yakimov M.M."/>
        </authorList>
    </citation>
    <scope>NUCLEOTIDE SEQUENCE [LARGE SCALE GENOMIC DNA]</scope>
    <source>
        <strain evidence="2">AArc1</strain>
    </source>
</reference>